<keyword evidence="3" id="KW-1185">Reference proteome</keyword>
<proteinExistence type="predicted"/>
<feature type="region of interest" description="Disordered" evidence="1">
    <location>
        <begin position="38"/>
        <end position="67"/>
    </location>
</feature>
<evidence type="ECO:0000313" key="3">
    <source>
        <dbReference type="Proteomes" id="UP001374584"/>
    </source>
</evidence>
<evidence type="ECO:0000256" key="1">
    <source>
        <dbReference type="SAM" id="MobiDB-lite"/>
    </source>
</evidence>
<dbReference type="Proteomes" id="UP001374584">
    <property type="component" value="Unassembled WGS sequence"/>
</dbReference>
<dbReference type="AlphaFoldDB" id="A0AAN9RIN4"/>
<feature type="compositionally biased region" description="Low complexity" evidence="1">
    <location>
        <begin position="42"/>
        <end position="55"/>
    </location>
</feature>
<protein>
    <submittedName>
        <fullName evidence="2">Uncharacterized protein</fullName>
    </submittedName>
</protein>
<gene>
    <name evidence="2" type="ORF">VNO80_03242</name>
</gene>
<name>A0AAN9RIN4_PHACN</name>
<dbReference type="EMBL" id="JAYMYR010000002">
    <property type="protein sequence ID" value="KAK7377810.1"/>
    <property type="molecule type" value="Genomic_DNA"/>
</dbReference>
<sequence>MRTSPGRERHADIAMARGMRASPGLNYTTLEIFPSTHSTVRTSAPPTARSNAAAAKDPALPQSPPTTVVPYSTAAAADARCHPSPSAAVFFSSFFCLQIQLTFYSLHPSFTVAFPCS</sequence>
<reference evidence="2 3" key="1">
    <citation type="submission" date="2024-01" db="EMBL/GenBank/DDBJ databases">
        <title>The genomes of 5 underutilized Papilionoideae crops provide insights into root nodulation and disease resistanc.</title>
        <authorList>
            <person name="Jiang F."/>
        </authorList>
    </citation>
    <scope>NUCLEOTIDE SEQUENCE [LARGE SCALE GENOMIC DNA]</scope>
    <source>
        <strain evidence="2">JINMINGXINNONG_FW02</strain>
        <tissue evidence="2">Leaves</tissue>
    </source>
</reference>
<accession>A0AAN9RIN4</accession>
<comment type="caution">
    <text evidence="2">The sequence shown here is derived from an EMBL/GenBank/DDBJ whole genome shotgun (WGS) entry which is preliminary data.</text>
</comment>
<evidence type="ECO:0000313" key="2">
    <source>
        <dbReference type="EMBL" id="KAK7377810.1"/>
    </source>
</evidence>
<organism evidence="2 3">
    <name type="scientific">Phaseolus coccineus</name>
    <name type="common">Scarlet runner bean</name>
    <name type="synonym">Phaseolus multiflorus</name>
    <dbReference type="NCBI Taxonomy" id="3886"/>
    <lineage>
        <taxon>Eukaryota</taxon>
        <taxon>Viridiplantae</taxon>
        <taxon>Streptophyta</taxon>
        <taxon>Embryophyta</taxon>
        <taxon>Tracheophyta</taxon>
        <taxon>Spermatophyta</taxon>
        <taxon>Magnoliopsida</taxon>
        <taxon>eudicotyledons</taxon>
        <taxon>Gunneridae</taxon>
        <taxon>Pentapetalae</taxon>
        <taxon>rosids</taxon>
        <taxon>fabids</taxon>
        <taxon>Fabales</taxon>
        <taxon>Fabaceae</taxon>
        <taxon>Papilionoideae</taxon>
        <taxon>50 kb inversion clade</taxon>
        <taxon>NPAAA clade</taxon>
        <taxon>indigoferoid/millettioid clade</taxon>
        <taxon>Phaseoleae</taxon>
        <taxon>Phaseolus</taxon>
    </lineage>
</organism>